<feature type="coiled-coil region" evidence="1">
    <location>
        <begin position="492"/>
        <end position="519"/>
    </location>
</feature>
<proteinExistence type="predicted"/>
<dbReference type="InterPro" id="IPR036691">
    <property type="entry name" value="Endo/exonu/phosph_ase_sf"/>
</dbReference>
<dbReference type="InterPro" id="IPR005135">
    <property type="entry name" value="Endo/exonuclease/phosphatase"/>
</dbReference>
<dbReference type="Proteomes" id="UP000245609">
    <property type="component" value="Unassembled WGS sequence"/>
</dbReference>
<evidence type="ECO:0000256" key="2">
    <source>
        <dbReference type="SAM" id="MobiDB-lite"/>
    </source>
</evidence>
<name>A0A2T9Z9C5_9FUNG</name>
<keyword evidence="5" id="KW-1185">Reference proteome</keyword>
<keyword evidence="1" id="KW-0175">Coiled coil</keyword>
<sequence length="587" mass="65953">MFFKVASFPSNITSSNNTLSLGDLSSIASRTYTFSKACDDYFSSNFEDFENKGSSPFSSRPRASTTPSRDPSSIKRSYSSPNFGLRSILRSQSAPRTRKKSVQFSENLEDILTFRKNETPSKCNSRSTSSSSVCSLGAPPSYRFSFTPVNFSVDKNISPTYSHPLLLSSVEFDPYLSIFTGSVDVINISFQKHIVVRCSFSPYSHPKIPSFSYDSDPDTAFLSESLIVAQKKTVTTNTTPTFSPRSYSSLRLSQPREMVFSNKSKLIPLPDSSSCHPSISLKPQQNNNFPELFSLIKKPSSTLNYTSAKSQIPIPSSKSDPFPPPFYAAVSKVDHQSPIDQFSWYSSSPQFSFLSSLQWRQRHPNNNIKEFKQKKIEKLKIFSYNIRGFKGSKLELEYILSKRRPNIIGIQESLLTRDTNRCNINGYTCIESKSDVARGGNGLILGVKNGFGIKIYEYKSTPYWLIGKLTATTTTNTIFTMYVVNVHIPSASIRKRKALESLEKALQKLKNNKNDVKIIVMGDFNMDKKQVLNWIRKLGIGLQLNNVTNSKGSRRVGTEMGRMIDHILHNDALNPPNYCIIAHAMDL</sequence>
<evidence type="ECO:0000313" key="5">
    <source>
        <dbReference type="Proteomes" id="UP000245609"/>
    </source>
</evidence>
<dbReference type="SUPFAM" id="SSF56219">
    <property type="entry name" value="DNase I-like"/>
    <property type="match status" value="1"/>
</dbReference>
<accession>A0A2T9Z9C5</accession>
<evidence type="ECO:0000313" key="4">
    <source>
        <dbReference type="EMBL" id="PVV01209.1"/>
    </source>
</evidence>
<dbReference type="OrthoDB" id="2506849at2759"/>
<evidence type="ECO:0000259" key="3">
    <source>
        <dbReference type="Pfam" id="PF03372"/>
    </source>
</evidence>
<evidence type="ECO:0000256" key="1">
    <source>
        <dbReference type="SAM" id="Coils"/>
    </source>
</evidence>
<organism evidence="4 5">
    <name type="scientific">Smittium megazygosporum</name>
    <dbReference type="NCBI Taxonomy" id="133381"/>
    <lineage>
        <taxon>Eukaryota</taxon>
        <taxon>Fungi</taxon>
        <taxon>Fungi incertae sedis</taxon>
        <taxon>Zoopagomycota</taxon>
        <taxon>Kickxellomycotina</taxon>
        <taxon>Harpellomycetes</taxon>
        <taxon>Harpellales</taxon>
        <taxon>Legeriomycetaceae</taxon>
        <taxon>Smittium</taxon>
    </lineage>
</organism>
<feature type="region of interest" description="Disordered" evidence="2">
    <location>
        <begin position="50"/>
        <end position="81"/>
    </location>
</feature>
<feature type="non-terminal residue" evidence="4">
    <location>
        <position position="587"/>
    </location>
</feature>
<gene>
    <name evidence="4" type="ORF">BB560_004385</name>
</gene>
<comment type="caution">
    <text evidence="4">The sequence shown here is derived from an EMBL/GenBank/DDBJ whole genome shotgun (WGS) entry which is preliminary data.</text>
</comment>
<feature type="compositionally biased region" description="Low complexity" evidence="2">
    <location>
        <begin position="54"/>
        <end position="71"/>
    </location>
</feature>
<dbReference type="Gene3D" id="3.60.10.10">
    <property type="entry name" value="Endonuclease/exonuclease/phosphatase"/>
    <property type="match status" value="1"/>
</dbReference>
<feature type="domain" description="Endonuclease/exonuclease/phosphatase" evidence="3">
    <location>
        <begin position="383"/>
        <end position="576"/>
    </location>
</feature>
<dbReference type="Pfam" id="PF03372">
    <property type="entry name" value="Exo_endo_phos"/>
    <property type="match status" value="1"/>
</dbReference>
<dbReference type="EMBL" id="MBFS01001287">
    <property type="protein sequence ID" value="PVV01209.1"/>
    <property type="molecule type" value="Genomic_DNA"/>
</dbReference>
<dbReference type="GO" id="GO:0003824">
    <property type="term" value="F:catalytic activity"/>
    <property type="evidence" value="ECO:0007669"/>
    <property type="project" value="InterPro"/>
</dbReference>
<protein>
    <recommendedName>
        <fullName evidence="3">Endonuclease/exonuclease/phosphatase domain-containing protein</fullName>
    </recommendedName>
</protein>
<reference evidence="4 5" key="1">
    <citation type="journal article" date="2018" name="MBio">
        <title>Comparative Genomics Reveals the Core Gene Toolbox for the Fungus-Insect Symbiosis.</title>
        <authorList>
            <person name="Wang Y."/>
            <person name="Stata M."/>
            <person name="Wang W."/>
            <person name="Stajich J.E."/>
            <person name="White M.M."/>
            <person name="Moncalvo J.M."/>
        </authorList>
    </citation>
    <scope>NUCLEOTIDE SEQUENCE [LARGE SCALE GENOMIC DNA]</scope>
    <source>
        <strain evidence="4 5">SC-DP-2</strain>
    </source>
</reference>
<dbReference type="AlphaFoldDB" id="A0A2T9Z9C5"/>
<dbReference type="STRING" id="133381.A0A2T9Z9C5"/>